<evidence type="ECO:0000256" key="1">
    <source>
        <dbReference type="SAM" id="MobiDB-lite"/>
    </source>
</evidence>
<gene>
    <name evidence="2" type="ORF">TVY486_1002470</name>
</gene>
<accession>G0U5P3</accession>
<sequence>MQHKYKLKSPAPAVQQQQQRYSPLMKSGKMSRSLRDVNLDRPSVPFMSHEAHNDFVQPPLRAVTEAPTVSLTVESLSNNNRIRTRNDTQDVLQRLIETLSTSSWSSSEDAEDVVPRVLSYLKK</sequence>
<proteinExistence type="predicted"/>
<dbReference type="EMBL" id="HE573026">
    <property type="protein sequence ID" value="CCC51194.1"/>
    <property type="molecule type" value="Genomic_DNA"/>
</dbReference>
<name>G0U5P3_TRYVY</name>
<evidence type="ECO:0000313" key="2">
    <source>
        <dbReference type="EMBL" id="CCC51194.1"/>
    </source>
</evidence>
<dbReference type="VEuPathDB" id="TriTrypDB:TvY486_1002470"/>
<organism evidence="2">
    <name type="scientific">Trypanosoma vivax (strain Y486)</name>
    <dbReference type="NCBI Taxonomy" id="1055687"/>
    <lineage>
        <taxon>Eukaryota</taxon>
        <taxon>Discoba</taxon>
        <taxon>Euglenozoa</taxon>
        <taxon>Kinetoplastea</taxon>
        <taxon>Metakinetoplastina</taxon>
        <taxon>Trypanosomatida</taxon>
        <taxon>Trypanosomatidae</taxon>
        <taxon>Trypanosoma</taxon>
        <taxon>Duttonella</taxon>
    </lineage>
</organism>
<feature type="region of interest" description="Disordered" evidence="1">
    <location>
        <begin position="1"/>
        <end position="33"/>
    </location>
</feature>
<dbReference type="AlphaFoldDB" id="G0U5P3"/>
<protein>
    <submittedName>
        <fullName evidence="2">Uncharacterized protein</fullName>
    </submittedName>
</protein>
<reference evidence="2" key="1">
    <citation type="journal article" date="2012" name="Proc. Natl. Acad. Sci. U.S.A.">
        <title>Antigenic diversity is generated by distinct evolutionary mechanisms in African trypanosome species.</title>
        <authorList>
            <person name="Jackson A.P."/>
            <person name="Berry A."/>
            <person name="Aslett M."/>
            <person name="Allison H.C."/>
            <person name="Burton P."/>
            <person name="Vavrova-Anderson J."/>
            <person name="Brown R."/>
            <person name="Browne H."/>
            <person name="Corton N."/>
            <person name="Hauser H."/>
            <person name="Gamble J."/>
            <person name="Gilderthorp R."/>
            <person name="Marcello L."/>
            <person name="McQuillan J."/>
            <person name="Otto T.D."/>
            <person name="Quail M.A."/>
            <person name="Sanders M.J."/>
            <person name="van Tonder A."/>
            <person name="Ginger M.L."/>
            <person name="Field M.C."/>
            <person name="Barry J.D."/>
            <person name="Hertz-Fowler C."/>
            <person name="Berriman M."/>
        </authorList>
    </citation>
    <scope>NUCLEOTIDE SEQUENCE</scope>
    <source>
        <strain evidence="2">Y486</strain>
    </source>
</reference>